<feature type="domain" description="GmrSD restriction endonucleases N-terminal" evidence="1">
    <location>
        <begin position="12"/>
        <end position="236"/>
    </location>
</feature>
<keyword evidence="4" id="KW-1185">Reference proteome</keyword>
<evidence type="ECO:0000259" key="1">
    <source>
        <dbReference type="Pfam" id="PF03235"/>
    </source>
</evidence>
<accession>R4YQU8</accession>
<dbReference type="Pfam" id="PF07510">
    <property type="entry name" value="GmrSD_C"/>
    <property type="match status" value="1"/>
</dbReference>
<name>R4YQU8_OLEAN</name>
<protein>
    <recommendedName>
        <fullName evidence="5">DUF262 domain-containing protein</fullName>
    </recommendedName>
</protein>
<evidence type="ECO:0000259" key="2">
    <source>
        <dbReference type="Pfam" id="PF07510"/>
    </source>
</evidence>
<dbReference type="PANTHER" id="PTHR35149">
    <property type="entry name" value="SLL5132 PROTEIN"/>
    <property type="match status" value="1"/>
</dbReference>
<dbReference type="Pfam" id="PF03235">
    <property type="entry name" value="GmrSD_N"/>
    <property type="match status" value="1"/>
</dbReference>
<reference evidence="3 4" key="1">
    <citation type="journal article" date="2013" name="Nat. Commun.">
        <title>Genome sequence and functional genomic analysis of the oil-degrading bacterium Oleispira antarctica.</title>
        <authorList>
            <person name="Kube M."/>
            <person name="Chernikova T.N."/>
            <person name="Al-Ramahi Y."/>
            <person name="Beloqui A."/>
            <person name="Lopez-Cortez N."/>
            <person name="Guazzaroni M.E."/>
            <person name="Heipieper H.J."/>
            <person name="Klages S."/>
            <person name="Kotsyurbenko O.R."/>
            <person name="Langer I."/>
            <person name="Nechitaylo T.Y."/>
            <person name="Lunsdorf H."/>
            <person name="Fernandez M."/>
            <person name="Juarez S."/>
            <person name="Ciordia S."/>
            <person name="Singer A."/>
            <person name="Kagan O."/>
            <person name="Egorova O."/>
            <person name="Petit P.A."/>
            <person name="Stogios P."/>
            <person name="Kim Y."/>
            <person name="Tchigvintsev A."/>
            <person name="Flick R."/>
            <person name="Denaro R."/>
            <person name="Genovese M."/>
            <person name="Albar J.P."/>
            <person name="Reva O.N."/>
            <person name="Martinez-Gomariz M."/>
            <person name="Tran H."/>
            <person name="Ferrer M."/>
            <person name="Savchenko A."/>
            <person name="Yakunin A.F."/>
            <person name="Yakimov M.M."/>
            <person name="Golyshina O.V."/>
            <person name="Reinhardt R."/>
            <person name="Golyshin P.N."/>
        </authorList>
    </citation>
    <scope>NUCLEOTIDE SEQUENCE [LARGE SCALE GENOMIC DNA]</scope>
</reference>
<dbReference type="InterPro" id="IPR011089">
    <property type="entry name" value="GmrSD_C"/>
</dbReference>
<dbReference type="EMBL" id="FO203512">
    <property type="protein sequence ID" value="CCK77576.1"/>
    <property type="molecule type" value="Genomic_DNA"/>
</dbReference>
<proteinExistence type="predicted"/>
<organism evidence="3 4">
    <name type="scientific">Oleispira antarctica RB-8</name>
    <dbReference type="NCBI Taxonomy" id="698738"/>
    <lineage>
        <taxon>Bacteria</taxon>
        <taxon>Pseudomonadati</taxon>
        <taxon>Pseudomonadota</taxon>
        <taxon>Gammaproteobacteria</taxon>
        <taxon>Oceanospirillales</taxon>
        <taxon>Oceanospirillaceae</taxon>
        <taxon>Oleispira</taxon>
    </lineage>
</organism>
<dbReference type="PANTHER" id="PTHR35149:SF2">
    <property type="entry name" value="DUF262 DOMAIN-CONTAINING PROTEIN"/>
    <property type="match status" value="1"/>
</dbReference>
<evidence type="ECO:0000313" key="3">
    <source>
        <dbReference type="EMBL" id="CCK77576.1"/>
    </source>
</evidence>
<evidence type="ECO:0000313" key="4">
    <source>
        <dbReference type="Proteomes" id="UP000032749"/>
    </source>
</evidence>
<dbReference type="PATRIC" id="fig|698738.3.peg.3538"/>
<feature type="domain" description="GmrSD restriction endonucleases C-terminal" evidence="2">
    <location>
        <begin position="452"/>
        <end position="563"/>
    </location>
</feature>
<dbReference type="AlphaFoldDB" id="R4YQU8"/>
<dbReference type="STRING" id="698738.OLEAN_C34000"/>
<sequence length="576" mass="65689">MKIEADDKEVQDIFSLGYFKIPRFQRPYSWGIDEVESFWDDIISEKSDNYFIGSMVAYQTQKPYFGIVDGQQRLTTITLLLSVIRNGFLKLGEENLAKGVHKYVEKANIDNEEEFILNSETSFPYFQDHIQSYNGFNLDCEAGVEEKKLEVAFDILTNKVSSYIPELEDIGEVQPSLFTNHSSDPVVQLKELRNKILSLKLVFIQLDNEDDAYLIFETLNARGRDLTTSDLVKNLILKKLKNKSCTLDQAKEKWNFIVKQFDDIGDSGALDTFLLHFWLAQHEYSTDKRLFSKVKLFIANDEDLAKTLINDLSESSKHYSNMLRPESGRWSKDEQIIRTHLETLNAFKVKQHSPMTLGLLKAYSDKKLSLKNLKGALYKIEAFHYCFNSITSQRSSGSISTNYSRIAILLNNAVENSDVQKVLNELNAFHKSKLPDENEFVVKFSELCYLSNKTKHKVAIRYALSKLIPTNGNALPVDFNNLTIEHLIPQTKIKDGLSEDLIGGIGNLVLVDKETNSVTLGAKSPDDKLSILDRMGFPLSSNFIESSSPWGESEVDERTQKIGKYLYNLLCVSLFE</sequence>
<gene>
    <name evidence="3" type="ORF">OLEAN_C34000</name>
</gene>
<dbReference type="Proteomes" id="UP000032749">
    <property type="component" value="Chromosome"/>
</dbReference>
<evidence type="ECO:0008006" key="5">
    <source>
        <dbReference type="Google" id="ProtNLM"/>
    </source>
</evidence>
<dbReference type="InterPro" id="IPR004919">
    <property type="entry name" value="GmrSD_N"/>
</dbReference>
<dbReference type="HOGENOM" id="CLU_011736_6_1_6"/>
<dbReference type="KEGG" id="oai:OLEAN_C34000"/>
<dbReference type="OrthoDB" id="9798761at2"/>